<name>A0A830E622_9CREN</name>
<keyword evidence="1" id="KW-0472">Membrane</keyword>
<comment type="caution">
    <text evidence="2">The sequence shown here is derived from an EMBL/GenBank/DDBJ whole genome shotgun (WGS) entry which is preliminary data.</text>
</comment>
<reference evidence="2" key="2">
    <citation type="submission" date="2020-09" db="EMBL/GenBank/DDBJ databases">
        <authorList>
            <person name="Sun Q."/>
            <person name="Ohkuma M."/>
        </authorList>
    </citation>
    <scope>NUCLEOTIDE SEQUENCE</scope>
    <source>
        <strain evidence="2">JCM 11219</strain>
    </source>
</reference>
<dbReference type="EMBL" id="BMNM01000014">
    <property type="protein sequence ID" value="GGI86028.1"/>
    <property type="molecule type" value="Genomic_DNA"/>
</dbReference>
<keyword evidence="1" id="KW-0812">Transmembrane</keyword>
<dbReference type="Proteomes" id="UP000657075">
    <property type="component" value="Unassembled WGS sequence"/>
</dbReference>
<proteinExistence type="predicted"/>
<gene>
    <name evidence="2" type="ORF">GCM10007112_23760</name>
</gene>
<reference evidence="2" key="1">
    <citation type="journal article" date="2014" name="Int. J. Syst. Evol. Microbiol.">
        <title>Complete genome sequence of Corynebacterium casei LMG S-19264T (=DSM 44701T), isolated from a smear-ripened cheese.</title>
        <authorList>
            <consortium name="US DOE Joint Genome Institute (JGI-PGF)"/>
            <person name="Walter F."/>
            <person name="Albersmeier A."/>
            <person name="Kalinowski J."/>
            <person name="Ruckert C."/>
        </authorList>
    </citation>
    <scope>NUCLEOTIDE SEQUENCE</scope>
    <source>
        <strain evidence="2">JCM 11219</strain>
    </source>
</reference>
<dbReference type="AlphaFoldDB" id="A0A830E622"/>
<protein>
    <submittedName>
        <fullName evidence="2">Uncharacterized protein</fullName>
    </submittedName>
</protein>
<accession>A0A830E622</accession>
<evidence type="ECO:0000313" key="3">
    <source>
        <dbReference type="Proteomes" id="UP000657075"/>
    </source>
</evidence>
<dbReference type="RefSeq" id="WP_054844664.1">
    <property type="nucleotide sequence ID" value="NZ_BBBK01000031.1"/>
</dbReference>
<organism evidence="2 3">
    <name type="scientific">Vulcanisaeta souniana JCM 11219</name>
    <dbReference type="NCBI Taxonomy" id="1293586"/>
    <lineage>
        <taxon>Archaea</taxon>
        <taxon>Thermoproteota</taxon>
        <taxon>Thermoprotei</taxon>
        <taxon>Thermoproteales</taxon>
        <taxon>Thermoproteaceae</taxon>
        <taxon>Vulcanisaeta</taxon>
    </lineage>
</organism>
<keyword evidence="1" id="KW-1133">Transmembrane helix</keyword>
<feature type="transmembrane region" description="Helical" evidence="1">
    <location>
        <begin position="12"/>
        <end position="34"/>
    </location>
</feature>
<evidence type="ECO:0000256" key="1">
    <source>
        <dbReference type="SAM" id="Phobius"/>
    </source>
</evidence>
<sequence length="139" mass="15333">MAGMELYGARAWVLIGIAVVGWVLAVLFFASNIANYNMAVYYRYTTIYCISQYNALARNYTTLANRTLTIISYLTNVTMTNAYALNQTGIVIESLNNTLVQNNALLSQVARELYAVNNTVNANNALLTAFLRAVNATGR</sequence>
<evidence type="ECO:0000313" key="2">
    <source>
        <dbReference type="EMBL" id="GGI86028.1"/>
    </source>
</evidence>